<dbReference type="Pfam" id="PF00534">
    <property type="entry name" value="Glycos_transf_1"/>
    <property type="match status" value="1"/>
</dbReference>
<evidence type="ECO:0000313" key="3">
    <source>
        <dbReference type="Proteomes" id="UP000468327"/>
    </source>
</evidence>
<sequence length="65" mass="7175">MLERTESHGQLAAIYTAADLFLNPTREDNYPTVNLEAEACGTPVWTYGTGGCAETLTLRESRVLR</sequence>
<evidence type="ECO:0000259" key="1">
    <source>
        <dbReference type="Pfam" id="PF00534"/>
    </source>
</evidence>
<keyword evidence="2" id="KW-0808">Transferase</keyword>
<dbReference type="GO" id="GO:0016757">
    <property type="term" value="F:glycosyltransferase activity"/>
    <property type="evidence" value="ECO:0007669"/>
    <property type="project" value="InterPro"/>
</dbReference>
<comment type="caution">
    <text evidence="2">The sequence shown here is derived from an EMBL/GenBank/DDBJ whole genome shotgun (WGS) entry which is preliminary data.</text>
</comment>
<name>A0A6N8IGI8_9ACTN</name>
<keyword evidence="3" id="KW-1185">Reference proteome</keyword>
<dbReference type="RefSeq" id="WP_087192287.1">
    <property type="nucleotide sequence ID" value="NZ_BAABZN010000001.1"/>
</dbReference>
<dbReference type="InterPro" id="IPR001296">
    <property type="entry name" value="Glyco_trans_1"/>
</dbReference>
<reference evidence="2 3" key="1">
    <citation type="submission" date="2019-11" db="EMBL/GenBank/DDBJ databases">
        <title>Whole genome shotgun sequencing (WGS) data from Adlercreutzia equolifaciens ResAG-91, Eggerthella lenta MRI-F36, MRI-F37, MRI-F40, ResAG-49, ResAG-88, ResAG-121, ResAG-145, and Gordonibacter sp. ResAG-5, ResAG-26, ResAG-43, ResAG-50, ResAG-59.</title>
        <authorList>
            <person name="Stoll D.A."/>
            <person name="Danylec N."/>
            <person name="Franz C.M.A.P."/>
            <person name="Huch M."/>
        </authorList>
    </citation>
    <scope>NUCLEOTIDE SEQUENCE [LARGE SCALE GENOMIC DNA]</scope>
    <source>
        <strain evidence="2 3">ResAG-59</strain>
    </source>
</reference>
<dbReference type="AlphaFoldDB" id="A0A6N8IGI8"/>
<protein>
    <submittedName>
        <fullName evidence="2">Glycosyltransferase</fullName>
    </submittedName>
</protein>
<organism evidence="2 3">
    <name type="scientific">Gordonibacter urolithinfaciens</name>
    <dbReference type="NCBI Taxonomy" id="1335613"/>
    <lineage>
        <taxon>Bacteria</taxon>
        <taxon>Bacillati</taxon>
        <taxon>Actinomycetota</taxon>
        <taxon>Coriobacteriia</taxon>
        <taxon>Eggerthellales</taxon>
        <taxon>Eggerthellaceae</taxon>
        <taxon>Gordonibacter</taxon>
    </lineage>
</organism>
<feature type="domain" description="Glycosyl transferase family 1" evidence="1">
    <location>
        <begin position="7"/>
        <end position="62"/>
    </location>
</feature>
<accession>A0A6N8IGI8</accession>
<dbReference type="EMBL" id="WPOC01000008">
    <property type="protein sequence ID" value="MVN15024.1"/>
    <property type="molecule type" value="Genomic_DNA"/>
</dbReference>
<proteinExistence type="predicted"/>
<gene>
    <name evidence="2" type="ORF">GO738_06600</name>
</gene>
<evidence type="ECO:0000313" key="2">
    <source>
        <dbReference type="EMBL" id="MVN15024.1"/>
    </source>
</evidence>
<dbReference type="SUPFAM" id="SSF53756">
    <property type="entry name" value="UDP-Glycosyltransferase/glycogen phosphorylase"/>
    <property type="match status" value="1"/>
</dbReference>
<dbReference type="GeneID" id="97353767"/>
<dbReference type="Proteomes" id="UP000468327">
    <property type="component" value="Unassembled WGS sequence"/>
</dbReference>
<dbReference type="Gene3D" id="3.40.50.2000">
    <property type="entry name" value="Glycogen Phosphorylase B"/>
    <property type="match status" value="1"/>
</dbReference>